<proteinExistence type="predicted"/>
<dbReference type="Pfam" id="PF13460">
    <property type="entry name" value="NAD_binding_10"/>
    <property type="match status" value="1"/>
</dbReference>
<dbReference type="OrthoDB" id="3207931at2"/>
<reference evidence="2 3" key="1">
    <citation type="submission" date="2017-04" db="EMBL/GenBank/DDBJ databases">
        <authorList>
            <person name="Afonso C.L."/>
            <person name="Miller P.J."/>
            <person name="Scott M.A."/>
            <person name="Spackman E."/>
            <person name="Goraichik I."/>
            <person name="Dimitrov K.M."/>
            <person name="Suarez D.L."/>
            <person name="Swayne D.E."/>
        </authorList>
    </citation>
    <scope>NUCLEOTIDE SEQUENCE [LARGE SCALE GENOMIC DNA]</scope>
    <source>
        <strain evidence="2 3">DSM 43828</strain>
    </source>
</reference>
<dbReference type="AlphaFoldDB" id="A0A1W2AA83"/>
<keyword evidence="3" id="KW-1185">Reference proteome</keyword>
<organism evidence="2 3">
    <name type="scientific">Kibdelosporangium aridum</name>
    <dbReference type="NCBI Taxonomy" id="2030"/>
    <lineage>
        <taxon>Bacteria</taxon>
        <taxon>Bacillati</taxon>
        <taxon>Actinomycetota</taxon>
        <taxon>Actinomycetes</taxon>
        <taxon>Pseudonocardiales</taxon>
        <taxon>Pseudonocardiaceae</taxon>
        <taxon>Kibdelosporangium</taxon>
    </lineage>
</organism>
<dbReference type="SUPFAM" id="SSF51735">
    <property type="entry name" value="NAD(P)-binding Rossmann-fold domains"/>
    <property type="match status" value="1"/>
</dbReference>
<protein>
    <submittedName>
        <fullName evidence="2">Uncharacterized conserved protein YbjT, contains NAD(P)-binding and DUF2867 domains</fullName>
    </submittedName>
</protein>
<gene>
    <name evidence="2" type="ORF">SAMN05661093_00577</name>
</gene>
<dbReference type="Proteomes" id="UP000192674">
    <property type="component" value="Unassembled WGS sequence"/>
</dbReference>
<evidence type="ECO:0000313" key="3">
    <source>
        <dbReference type="Proteomes" id="UP000192674"/>
    </source>
</evidence>
<dbReference type="InterPro" id="IPR016040">
    <property type="entry name" value="NAD(P)-bd_dom"/>
</dbReference>
<dbReference type="RefSeq" id="WP_084425547.1">
    <property type="nucleotide sequence ID" value="NZ_FWXV01000001.1"/>
</dbReference>
<name>A0A1W2AA83_KIBAR</name>
<dbReference type="Gene3D" id="3.40.50.720">
    <property type="entry name" value="NAD(P)-binding Rossmann-like Domain"/>
    <property type="match status" value="1"/>
</dbReference>
<accession>A0A1W2AA83</accession>
<feature type="domain" description="NAD(P)-binding" evidence="1">
    <location>
        <begin position="7"/>
        <end position="97"/>
    </location>
</feature>
<dbReference type="PANTHER" id="PTHR43162">
    <property type="match status" value="1"/>
</dbReference>
<evidence type="ECO:0000259" key="1">
    <source>
        <dbReference type="Pfam" id="PF13460"/>
    </source>
</evidence>
<dbReference type="Gene3D" id="3.90.25.10">
    <property type="entry name" value="UDP-galactose 4-epimerase, domain 1"/>
    <property type="match status" value="1"/>
</dbReference>
<evidence type="ECO:0000313" key="2">
    <source>
        <dbReference type="EMBL" id="SMC57331.1"/>
    </source>
</evidence>
<sequence>MTYLVTGATGNAGRQVVEHLLRKGQRVRALTRHPEKADFPDEVEVVAGDLMDPSTLDFRGITGIHLLTIGGDDYATLNTGPDIVALAEKQGVRKIVTLWNGQPGPVETAVEAGSLEWTHIEPTDFMSNSLHWAQTIRTTGKVEEPFADSLNAAVHPADVGAVAATVLVEDGHAGKRYSITGPEPLTPRHKLDLISDAIGKPLEFVELTEAQARRNWQKAGHADEMIEILVAWQSNPPPAAYTVTTTVEDITGQKPRSFRQWAEENADKFR</sequence>
<dbReference type="InterPro" id="IPR051604">
    <property type="entry name" value="Ergot_Alk_Oxidoreductase"/>
</dbReference>
<dbReference type="PANTHER" id="PTHR43162:SF1">
    <property type="entry name" value="PRESTALK A DIFFERENTIATION PROTEIN A"/>
    <property type="match status" value="1"/>
</dbReference>
<dbReference type="InterPro" id="IPR036291">
    <property type="entry name" value="NAD(P)-bd_dom_sf"/>
</dbReference>
<dbReference type="EMBL" id="FWXV01000001">
    <property type="protein sequence ID" value="SMC57331.1"/>
    <property type="molecule type" value="Genomic_DNA"/>
</dbReference>